<keyword evidence="4" id="KW-1185">Reference proteome</keyword>
<dbReference type="Proteomes" id="UP000288804">
    <property type="component" value="Chromosome"/>
</dbReference>
<proteinExistence type="predicted"/>
<evidence type="ECO:0000313" key="4">
    <source>
        <dbReference type="Proteomes" id="UP000288804"/>
    </source>
</evidence>
<dbReference type="Pfam" id="PF00196">
    <property type="entry name" value="GerE"/>
    <property type="match status" value="1"/>
</dbReference>
<evidence type="ECO:0000259" key="2">
    <source>
        <dbReference type="Pfam" id="PF00196"/>
    </source>
</evidence>
<dbReference type="InterPro" id="IPR016032">
    <property type="entry name" value="Sig_transdc_resp-reg_C-effctor"/>
</dbReference>
<dbReference type="InterPro" id="IPR000792">
    <property type="entry name" value="Tscrpt_reg_LuxR_C"/>
</dbReference>
<dbReference type="SUPFAM" id="SSF46894">
    <property type="entry name" value="C-terminal effector domain of the bipartite response regulators"/>
    <property type="match status" value="1"/>
</dbReference>
<evidence type="ECO:0000313" key="3">
    <source>
        <dbReference type="EMBL" id="QAX80039.1"/>
    </source>
</evidence>
<accession>A0ABX5R3N8</accession>
<sequence>MNVIVFSKCKLLSFSFECIFYHVFNTPSLKEVIVETYDVIDSFISSINKNTMLVLVDITLIDCISAYSLLKKIKKKSKVIVLCDNKMDLRILPNFYNAVLYKTTSILNIITTIERVCDKEYNGQVVNLDSDCSEMPVLTKKEQETLKLITFGLNNDQIAELLSTTHKKIIDYRRNICEKYNVNSLDISDYKYNLPENG</sequence>
<reference evidence="4" key="1">
    <citation type="submission" date="2018-09" db="EMBL/GenBank/DDBJ databases">
        <title>Yersinia hibernicus sp. nov.</title>
        <authorList>
            <person name="Nguyen S.V."/>
            <person name="Mundanda D.M."/>
            <person name="Anes J."/>
            <person name="Fanning S."/>
        </authorList>
    </citation>
    <scope>NUCLEOTIDE SEQUENCE [LARGE SCALE GENOMIC DNA]</scope>
    <source>
        <strain evidence="4">CFS1934</strain>
    </source>
</reference>
<dbReference type="EMBL" id="CP032487">
    <property type="protein sequence ID" value="QAX80039.1"/>
    <property type="molecule type" value="Genomic_DNA"/>
</dbReference>
<feature type="domain" description="HTH luxR-type" evidence="2">
    <location>
        <begin position="137"/>
        <end position="185"/>
    </location>
</feature>
<protein>
    <recommendedName>
        <fullName evidence="2">HTH luxR-type domain-containing protein</fullName>
    </recommendedName>
</protein>
<gene>
    <name evidence="3" type="ORF">D5F51_16700</name>
</gene>
<keyword evidence="1" id="KW-0238">DNA-binding</keyword>
<organism evidence="3 4">
    <name type="scientific">Yersinia hibernica</name>
    <dbReference type="NCBI Taxonomy" id="2339259"/>
    <lineage>
        <taxon>Bacteria</taxon>
        <taxon>Pseudomonadati</taxon>
        <taxon>Pseudomonadota</taxon>
        <taxon>Gammaproteobacteria</taxon>
        <taxon>Enterobacterales</taxon>
        <taxon>Yersiniaceae</taxon>
        <taxon>Yersinia</taxon>
    </lineage>
</organism>
<name>A0ABX5R3N8_9GAMM</name>
<evidence type="ECO:0000256" key="1">
    <source>
        <dbReference type="ARBA" id="ARBA00023125"/>
    </source>
</evidence>
<dbReference type="Gene3D" id="3.40.50.2300">
    <property type="match status" value="1"/>
</dbReference>
<dbReference type="RefSeq" id="WP_129197954.1">
    <property type="nucleotide sequence ID" value="NZ_CABHXI010000017.1"/>
</dbReference>